<reference evidence="3" key="1">
    <citation type="journal article" date="2019" name="Int. J. Syst. Evol. Microbiol.">
        <title>The Global Catalogue of Microorganisms (GCM) 10K type strain sequencing project: providing services to taxonomists for standard genome sequencing and annotation.</title>
        <authorList>
            <consortium name="The Broad Institute Genomics Platform"/>
            <consortium name="The Broad Institute Genome Sequencing Center for Infectious Disease"/>
            <person name="Wu L."/>
            <person name="Ma J."/>
        </authorList>
    </citation>
    <scope>NUCLEOTIDE SEQUENCE [LARGE SCALE GENOMIC DNA]</scope>
    <source>
        <strain evidence="3">JCM 17342</strain>
    </source>
</reference>
<evidence type="ECO:0000313" key="3">
    <source>
        <dbReference type="Proteomes" id="UP001501747"/>
    </source>
</evidence>
<feature type="compositionally biased region" description="Acidic residues" evidence="1">
    <location>
        <begin position="398"/>
        <end position="411"/>
    </location>
</feature>
<name>A0ABP7SDX6_9PSEU</name>
<evidence type="ECO:0000256" key="1">
    <source>
        <dbReference type="SAM" id="MobiDB-lite"/>
    </source>
</evidence>
<accession>A0ABP7SDX6</accession>
<evidence type="ECO:0000313" key="2">
    <source>
        <dbReference type="EMBL" id="GAA4010495.1"/>
    </source>
</evidence>
<dbReference type="EMBL" id="BAABAL010000012">
    <property type="protein sequence ID" value="GAA4010495.1"/>
    <property type="molecule type" value="Genomic_DNA"/>
</dbReference>
<gene>
    <name evidence="2" type="ORF">GCM10022247_35880</name>
</gene>
<dbReference type="Proteomes" id="UP001501747">
    <property type="component" value="Unassembled WGS sequence"/>
</dbReference>
<keyword evidence="3" id="KW-1185">Reference proteome</keyword>
<protein>
    <submittedName>
        <fullName evidence="2">Uncharacterized protein</fullName>
    </submittedName>
</protein>
<comment type="caution">
    <text evidence="2">The sequence shown here is derived from an EMBL/GenBank/DDBJ whole genome shotgun (WGS) entry which is preliminary data.</text>
</comment>
<proteinExistence type="predicted"/>
<sequence>MPARGKLLSPNERDLVLPAVADGVTRLWCKAFGGIDPDREGIESITGAEVIDDVVYATGKNGDVISLERRADGAEELVLWDLNPYTGLRQVKRFVVDNTPGSRDSVADVVRQLAHPHRTALQVRVLGARLSERRTCEACRRPTSLTNPRGVLVTDELGFATVQHLECPEPPKPPVSNREAGWCRQCSGWIEAGDGLWLTLERAISHDGVCPSVLNPGPPQRNSYGETCSRCFLAVAPGQGWMTLHRRHGWQVKHAECPYDNEIAAASTLMHYSAETRYGKPLGPRGTIARIEWWASKHPEWDTADVQGRTTSEIGRALGWVTVIRAGYERHEDEDTDRMVTTYHADVRPATAAEVAAEKRRRAAPAAPAVVEHEVEIQWPQEGYVDEYGTAHAWDAVVESDDEDDQDDQDAEPYTYKELVGNRAEAAGMSVEEYLGIDEPDEDDW</sequence>
<feature type="region of interest" description="Disordered" evidence="1">
    <location>
        <begin position="396"/>
        <end position="419"/>
    </location>
</feature>
<organism evidence="2 3">
    <name type="scientific">Allokutzneria multivorans</name>
    <dbReference type="NCBI Taxonomy" id="1142134"/>
    <lineage>
        <taxon>Bacteria</taxon>
        <taxon>Bacillati</taxon>
        <taxon>Actinomycetota</taxon>
        <taxon>Actinomycetes</taxon>
        <taxon>Pseudonocardiales</taxon>
        <taxon>Pseudonocardiaceae</taxon>
        <taxon>Allokutzneria</taxon>
    </lineage>
</organism>